<name>A0AAJ2IZI0_9LACT</name>
<gene>
    <name evidence="1" type="ORF">P7D34_05780</name>
</gene>
<sequence length="99" mass="11832">MSYEINEENLKLKFDEENPLLPNWEVYEQISGLLFDEIPTKGKMGLLISTDFREIKEFLDEDEIKSYKSAIEQISKMSESEYEKFVVDTIQLYKDFFEK</sequence>
<evidence type="ECO:0000313" key="1">
    <source>
        <dbReference type="EMBL" id="MDT2666745.1"/>
    </source>
</evidence>
<dbReference type="AlphaFoldDB" id="A0AAJ2IZI0"/>
<evidence type="ECO:0000313" key="2">
    <source>
        <dbReference type="Proteomes" id="UP001257962"/>
    </source>
</evidence>
<accession>A0AAJ2IZI0</accession>
<dbReference type="EMBL" id="JARPYC010000004">
    <property type="protein sequence ID" value="MDT2666745.1"/>
    <property type="molecule type" value="Genomic_DNA"/>
</dbReference>
<dbReference type="RefSeq" id="WP_311793334.1">
    <property type="nucleotide sequence ID" value="NZ_JARPXS010000004.1"/>
</dbReference>
<protein>
    <submittedName>
        <fullName evidence="1">Uncharacterized protein</fullName>
    </submittedName>
</protein>
<dbReference type="Proteomes" id="UP001257962">
    <property type="component" value="Unassembled WGS sequence"/>
</dbReference>
<organism evidence="1 2">
    <name type="scientific">Lactococcus petauri</name>
    <dbReference type="NCBI Taxonomy" id="1940789"/>
    <lineage>
        <taxon>Bacteria</taxon>
        <taxon>Bacillati</taxon>
        <taxon>Bacillota</taxon>
        <taxon>Bacilli</taxon>
        <taxon>Lactobacillales</taxon>
        <taxon>Streptococcaceae</taxon>
        <taxon>Lactococcus</taxon>
    </lineage>
</organism>
<comment type="caution">
    <text evidence="1">The sequence shown here is derived from an EMBL/GenBank/DDBJ whole genome shotgun (WGS) entry which is preliminary data.</text>
</comment>
<reference evidence="1" key="1">
    <citation type="submission" date="2023-03" db="EMBL/GenBank/DDBJ databases">
        <authorList>
            <person name="Shen W."/>
            <person name="Cai J."/>
        </authorList>
    </citation>
    <scope>NUCLEOTIDE SEQUENCE</scope>
    <source>
        <strain evidence="1">Y3</strain>
    </source>
</reference>
<proteinExistence type="predicted"/>